<dbReference type="InterPro" id="IPR001173">
    <property type="entry name" value="Glyco_trans_2-like"/>
</dbReference>
<dbReference type="AlphaFoldDB" id="F0H0R4"/>
<dbReference type="PANTHER" id="PTHR22916:SF3">
    <property type="entry name" value="UDP-GLCNAC:BETAGAL BETA-1,3-N-ACETYLGLUCOSAMINYLTRANSFERASE-LIKE PROTEIN 1"/>
    <property type="match status" value="1"/>
</dbReference>
<keyword evidence="3" id="KW-1185">Reference proteome</keyword>
<feature type="domain" description="Glycosyltransferase 2-like" evidence="1">
    <location>
        <begin position="6"/>
        <end position="134"/>
    </location>
</feature>
<evidence type="ECO:0000313" key="2">
    <source>
        <dbReference type="EMBL" id="EGC83920.1"/>
    </source>
</evidence>
<keyword evidence="2" id="KW-0808">Transferase</keyword>
<dbReference type="Proteomes" id="UP000005277">
    <property type="component" value="Unassembled WGS sequence"/>
</dbReference>
<evidence type="ECO:0000259" key="1">
    <source>
        <dbReference type="Pfam" id="PF00535"/>
    </source>
</evidence>
<dbReference type="OrthoDB" id="8773442at2"/>
<dbReference type="RefSeq" id="WP_004817377.1">
    <property type="nucleotide sequence ID" value="NZ_AEXN01000023.1"/>
</dbReference>
<dbReference type="EMBL" id="AEXN01000023">
    <property type="protein sequence ID" value="EGC83920.1"/>
    <property type="molecule type" value="Genomic_DNA"/>
</dbReference>
<evidence type="ECO:0000313" key="3">
    <source>
        <dbReference type="Proteomes" id="UP000005277"/>
    </source>
</evidence>
<sequence>MEKKLTIIIPVYNRESTIEQTIESIENQTIKDFEILTVDDGSSDNSKNVIKKLMEKYRNIRYIYQENAGVSSARNTGIKNAKTKYISFLDSDDFYEEKFVEKMLNKIEENNSDIVCCGYYKKNNNDKRKVRTLFRKKEFYLITY</sequence>
<dbReference type="GO" id="GO:0016758">
    <property type="term" value="F:hexosyltransferase activity"/>
    <property type="evidence" value="ECO:0007669"/>
    <property type="project" value="UniProtKB-ARBA"/>
</dbReference>
<gene>
    <name evidence="2" type="ORF">HMPREF9246_1730</name>
</gene>
<dbReference type="SUPFAM" id="SSF53448">
    <property type="entry name" value="Nucleotide-diphospho-sugar transferases"/>
    <property type="match status" value="1"/>
</dbReference>
<accession>F0H0R4</accession>
<reference evidence="2 3" key="1">
    <citation type="submission" date="2011-01" db="EMBL/GenBank/DDBJ databases">
        <authorList>
            <person name="Durkin A.S."/>
            <person name="Madupu R."/>
            <person name="Torralba M."/>
            <person name="Gillis M."/>
            <person name="Methe B."/>
            <person name="Sutton G."/>
            <person name="Nelson K.E."/>
        </authorList>
    </citation>
    <scope>NUCLEOTIDE SEQUENCE [LARGE SCALE GENOMIC DNA]</scope>
    <source>
        <strain evidence="2 3">ACS-025-V-Sch4</strain>
    </source>
</reference>
<dbReference type="PANTHER" id="PTHR22916">
    <property type="entry name" value="GLYCOSYLTRANSFERASE"/>
    <property type="match status" value="1"/>
</dbReference>
<dbReference type="CDD" id="cd00761">
    <property type="entry name" value="Glyco_tranf_GTA_type"/>
    <property type="match status" value="1"/>
</dbReference>
<comment type="caution">
    <text evidence="2">The sequence shown here is derived from an EMBL/GenBank/DDBJ whole genome shotgun (WGS) entry which is preliminary data.</text>
</comment>
<proteinExistence type="predicted"/>
<dbReference type="Pfam" id="PF00535">
    <property type="entry name" value="Glycos_transf_2"/>
    <property type="match status" value="1"/>
</dbReference>
<dbReference type="InterPro" id="IPR029044">
    <property type="entry name" value="Nucleotide-diphossugar_trans"/>
</dbReference>
<protein>
    <submittedName>
        <fullName evidence="2">Glycosyltransferase, group 2 family protein</fullName>
    </submittedName>
</protein>
<dbReference type="Gene3D" id="3.90.550.10">
    <property type="entry name" value="Spore Coat Polysaccharide Biosynthesis Protein SpsA, Chain A"/>
    <property type="match status" value="1"/>
</dbReference>
<name>F0H0R4_9FIRM</name>
<organism evidence="2 3">
    <name type="scientific">Anaerococcus hydrogenalis ACS-025-V-Sch4</name>
    <dbReference type="NCBI Taxonomy" id="879306"/>
    <lineage>
        <taxon>Bacteria</taxon>
        <taxon>Bacillati</taxon>
        <taxon>Bacillota</taxon>
        <taxon>Tissierellia</taxon>
        <taxon>Tissierellales</taxon>
        <taxon>Peptoniphilaceae</taxon>
        <taxon>Anaerococcus</taxon>
    </lineage>
</organism>